<proteinExistence type="predicted"/>
<evidence type="ECO:0000313" key="1">
    <source>
        <dbReference type="EMBL" id="TCI07743.1"/>
    </source>
</evidence>
<dbReference type="EMBL" id="SJTG01000004">
    <property type="protein sequence ID" value="TCI07743.1"/>
    <property type="molecule type" value="Genomic_DNA"/>
</dbReference>
<dbReference type="Pfam" id="PF07277">
    <property type="entry name" value="SapC"/>
    <property type="match status" value="1"/>
</dbReference>
<comment type="caution">
    <text evidence="1">The sequence shown here is derived from an EMBL/GenBank/DDBJ whole genome shotgun (WGS) entry which is preliminary data.</text>
</comment>
<keyword evidence="2" id="KW-1185">Reference proteome</keyword>
<dbReference type="Proteomes" id="UP000291822">
    <property type="component" value="Unassembled WGS sequence"/>
</dbReference>
<name>A0A4R0YPN5_9GAMM</name>
<sequence length="274" mass="30570">MSGECDGFLGIWKSGLEGTGRSTGELHMKQLLIYEQPLALNRHQHRHLRLKAELGGYGFASHLNSVPLTTVEFAQAARDFPIVFAGTPDDASMPAALLGLDKDDNLFVDAQGQWAADVYVPAFLRRYPFVVASKDESPEDFTVCVEHAFVTTDDKGLPLFEESGDDAPALQRAVSFLADYQNEVRRTEVMMQQLREHKLLIERTLKVERSGNEPQSLSGFCVVDEARLQKLGAKALEKLSRSGSLGLLYVHLMSLTNVQRLSTRWDARARSPRH</sequence>
<reference evidence="1 2" key="1">
    <citation type="submission" date="2019-02" db="EMBL/GenBank/DDBJ databases">
        <title>Dyella amyloliquefaciens sp. nov., isolated from forest soil.</title>
        <authorList>
            <person name="Gao Z.-H."/>
            <person name="Qiu L.-H."/>
        </authorList>
    </citation>
    <scope>NUCLEOTIDE SEQUENCE [LARGE SCALE GENOMIC DNA]</scope>
    <source>
        <strain evidence="1 2">KACC 12747</strain>
    </source>
</reference>
<evidence type="ECO:0000313" key="2">
    <source>
        <dbReference type="Proteomes" id="UP000291822"/>
    </source>
</evidence>
<dbReference type="InterPro" id="IPR010836">
    <property type="entry name" value="SapC"/>
</dbReference>
<organism evidence="1 2">
    <name type="scientific">Dyella soli</name>
    <dbReference type="NCBI Taxonomy" id="522319"/>
    <lineage>
        <taxon>Bacteria</taxon>
        <taxon>Pseudomonadati</taxon>
        <taxon>Pseudomonadota</taxon>
        <taxon>Gammaproteobacteria</taxon>
        <taxon>Lysobacterales</taxon>
        <taxon>Rhodanobacteraceae</taxon>
        <taxon>Dyella</taxon>
    </lineage>
</organism>
<gene>
    <name evidence="1" type="ORF">EZM97_23975</name>
</gene>
<dbReference type="AlphaFoldDB" id="A0A4R0YPN5"/>
<accession>A0A4R0YPN5</accession>
<protein>
    <submittedName>
        <fullName evidence="1">Multidrug transporter</fullName>
    </submittedName>
</protein>